<accession>A0AAE9C3F9</accession>
<dbReference type="EMBL" id="OK040790">
    <property type="protein sequence ID" value="UDL15911.1"/>
    <property type="molecule type" value="Genomic_DNA"/>
</dbReference>
<dbReference type="GeneID" id="80019773"/>
<sequence length="154" mass="16814">MTKTLSELIRLAGETNEKNGYNGYAQANADGYGVDYLAKKDLLEVSELTEALDELRHGHSPAEIYLSWPPTPPSLAAEFPSGAEATAHFRANTPGKPEGYLIEKLDAVIRALGTIYEVADVHGLDIEVIEEHLVGKIEYNAQRADTKNSGVKNF</sequence>
<dbReference type="KEGG" id="vg:80019773"/>
<keyword evidence="2" id="KW-1185">Reference proteome</keyword>
<gene>
    <name evidence="1" type="primary">133</name>
    <name evidence="1" type="ORF">SEA_PUMPERNICKEL_133</name>
</gene>
<name>A0AAE9C3F9_9CAUD</name>
<protein>
    <submittedName>
        <fullName evidence="1">MazG-like nucleotide pyrophosphohydrolase</fullName>
    </submittedName>
</protein>
<proteinExistence type="predicted"/>
<dbReference type="RefSeq" id="YP_010755151.1">
    <property type="nucleotide sequence ID" value="NC_073468.1"/>
</dbReference>
<organism evidence="1 2">
    <name type="scientific">Microbacterium phage Pumpernickel</name>
    <dbReference type="NCBI Taxonomy" id="2885983"/>
    <lineage>
        <taxon>Viruses</taxon>
        <taxon>Duplodnaviria</taxon>
        <taxon>Heunggongvirae</taxon>
        <taxon>Uroviricota</taxon>
        <taxon>Caudoviricetes</taxon>
        <taxon>Pumpernickelvirus</taxon>
        <taxon>Pumpernickelvirus pumpernickel</taxon>
    </lineage>
</organism>
<evidence type="ECO:0000313" key="2">
    <source>
        <dbReference type="Proteomes" id="UP000827768"/>
    </source>
</evidence>
<dbReference type="Proteomes" id="UP000827768">
    <property type="component" value="Segment"/>
</dbReference>
<evidence type="ECO:0000313" key="1">
    <source>
        <dbReference type="EMBL" id="UDL15911.1"/>
    </source>
</evidence>
<reference evidence="1" key="1">
    <citation type="submission" date="2021-09" db="EMBL/GenBank/DDBJ databases">
        <authorList>
            <person name="Andersen S.H."/>
            <person name="Beall E.A."/>
            <person name="Cappelle B."/>
            <person name="Falteisek K.J."/>
            <person name="Fenske B.A."/>
            <person name="Gansluckner N.W."/>
            <person name="Gilbertson S.M."/>
            <person name="Krings K.J."/>
            <person name="Mobeck M."/>
            <person name="Odeku J.O."/>
            <person name="Poncelet M.E."/>
            <person name="Rohr J.R."/>
            <person name="Rolands L."/>
            <person name="Whipple C.D."/>
            <person name="Whipple E.M."/>
            <person name="Spring A.M."/>
            <person name="Klyczek K."/>
            <person name="Garlena R.A."/>
            <person name="Russell D.A."/>
            <person name="Pope W.H."/>
            <person name="Jacobs-Sera D."/>
            <person name="Hatfull G.F."/>
        </authorList>
    </citation>
    <scope>NUCLEOTIDE SEQUENCE</scope>
</reference>